<comment type="caution">
    <text evidence="1">The sequence shown here is derived from an EMBL/GenBank/DDBJ whole genome shotgun (WGS) entry which is preliminary data.</text>
</comment>
<proteinExistence type="predicted"/>
<evidence type="ECO:0000313" key="1">
    <source>
        <dbReference type="EMBL" id="KAL0918334.1"/>
    </source>
</evidence>
<sequence>MVILRSQQLFLSSGDGVAWMALASVGNRHFLVSLVFQVSSPRLRAMVEEMGEEEVLVDEGAVEHDCVYSSSSSVNSPVSTASASQNELVKMKNTTRRQNSLKSSPLSVSIVKESTEVELSSRNVQFRLV</sequence>
<dbReference type="Proteomes" id="UP001552299">
    <property type="component" value="Unassembled WGS sequence"/>
</dbReference>
<keyword evidence="2" id="KW-1185">Reference proteome</keyword>
<dbReference type="AlphaFoldDB" id="A0ABD0UZD7"/>
<reference evidence="1 2" key="1">
    <citation type="journal article" date="2024" name="Plant Biotechnol. J.">
        <title>Dendrobium thyrsiflorum genome and its molecular insights into genes involved in important horticultural traits.</title>
        <authorList>
            <person name="Chen B."/>
            <person name="Wang J.Y."/>
            <person name="Zheng P.J."/>
            <person name="Li K.L."/>
            <person name="Liang Y.M."/>
            <person name="Chen X.F."/>
            <person name="Zhang C."/>
            <person name="Zhao X."/>
            <person name="He X."/>
            <person name="Zhang G.Q."/>
            <person name="Liu Z.J."/>
            <person name="Xu Q."/>
        </authorList>
    </citation>
    <scope>NUCLEOTIDE SEQUENCE [LARGE SCALE GENOMIC DNA]</scope>
    <source>
        <strain evidence="1">GZMU011</strain>
    </source>
</reference>
<gene>
    <name evidence="1" type="ORF">M5K25_010338</name>
</gene>
<protein>
    <submittedName>
        <fullName evidence="1">Uncharacterized protein</fullName>
    </submittedName>
</protein>
<organism evidence="1 2">
    <name type="scientific">Dendrobium thyrsiflorum</name>
    <name type="common">Pinecone-like raceme dendrobium</name>
    <name type="synonym">Orchid</name>
    <dbReference type="NCBI Taxonomy" id="117978"/>
    <lineage>
        <taxon>Eukaryota</taxon>
        <taxon>Viridiplantae</taxon>
        <taxon>Streptophyta</taxon>
        <taxon>Embryophyta</taxon>
        <taxon>Tracheophyta</taxon>
        <taxon>Spermatophyta</taxon>
        <taxon>Magnoliopsida</taxon>
        <taxon>Liliopsida</taxon>
        <taxon>Asparagales</taxon>
        <taxon>Orchidaceae</taxon>
        <taxon>Epidendroideae</taxon>
        <taxon>Malaxideae</taxon>
        <taxon>Dendrobiinae</taxon>
        <taxon>Dendrobium</taxon>
    </lineage>
</organism>
<dbReference type="EMBL" id="JANQDX010000009">
    <property type="protein sequence ID" value="KAL0918334.1"/>
    <property type="molecule type" value="Genomic_DNA"/>
</dbReference>
<name>A0ABD0UZD7_DENTH</name>
<accession>A0ABD0UZD7</accession>
<evidence type="ECO:0000313" key="2">
    <source>
        <dbReference type="Proteomes" id="UP001552299"/>
    </source>
</evidence>